<keyword evidence="1" id="KW-0620">Polyamine biosynthesis</keyword>
<proteinExistence type="predicted"/>
<dbReference type="CDD" id="cd02440">
    <property type="entry name" value="AdoMet_MTases"/>
    <property type="match status" value="1"/>
</dbReference>
<evidence type="ECO:0008006" key="4">
    <source>
        <dbReference type="Google" id="ProtNLM"/>
    </source>
</evidence>
<keyword evidence="3" id="KW-1185">Reference proteome</keyword>
<name>A0A4Q8AD62_9MICC</name>
<dbReference type="NCBIfam" id="NF037959">
    <property type="entry name" value="MFS_SpdSyn"/>
    <property type="match status" value="1"/>
</dbReference>
<organism evidence="2 3">
    <name type="scientific">Zhihengliuella halotolerans</name>
    <dbReference type="NCBI Taxonomy" id="370736"/>
    <lineage>
        <taxon>Bacteria</taxon>
        <taxon>Bacillati</taxon>
        <taxon>Actinomycetota</taxon>
        <taxon>Actinomycetes</taxon>
        <taxon>Micrococcales</taxon>
        <taxon>Micrococcaceae</taxon>
        <taxon>Zhihengliuella</taxon>
    </lineage>
</organism>
<protein>
    <recommendedName>
        <fullName evidence="4">Spermidine synthase</fullName>
    </recommendedName>
</protein>
<dbReference type="InterPro" id="IPR029063">
    <property type="entry name" value="SAM-dependent_MTases_sf"/>
</dbReference>
<dbReference type="PANTHER" id="PTHR43317:SF1">
    <property type="entry name" value="THERMOSPERMINE SYNTHASE ACAULIS5"/>
    <property type="match status" value="1"/>
</dbReference>
<evidence type="ECO:0000256" key="1">
    <source>
        <dbReference type="ARBA" id="ARBA00023115"/>
    </source>
</evidence>
<comment type="caution">
    <text evidence="2">The sequence shown here is derived from an EMBL/GenBank/DDBJ whole genome shotgun (WGS) entry which is preliminary data.</text>
</comment>
<dbReference type="EMBL" id="SHLA01000001">
    <property type="protein sequence ID" value="RZU61563.1"/>
    <property type="molecule type" value="Genomic_DNA"/>
</dbReference>
<dbReference type="AlphaFoldDB" id="A0A4Q8AD62"/>
<accession>A0A4Q8AD62</accession>
<sequence length="265" mass="28240">MKASISMASGTVARFVPDPLDERSVILEVDGAEQSHVRLEKQEEIFYEYLHRAANVIDAHFAPGRPLRALHLGAGALTLPRRLAVTRPGSEQVVVDIERELIGFVLKHVPLPDGAHVHQVVADAREHVQALLEAGGPRELFDVVVLDIFTGPDSPEHLADGGFYREMARLLGGDGLLIVNLGDDEGMRFAREQLRVLQGVFADVLATGTSELFTTRYAGNIVAAAARTPFPGSLCEAVTAAGPHPGTTLAGTDLDGFAAQSPGSA</sequence>
<dbReference type="Gene3D" id="3.40.50.150">
    <property type="entry name" value="Vaccinia Virus protein VP39"/>
    <property type="match status" value="1"/>
</dbReference>
<evidence type="ECO:0000313" key="2">
    <source>
        <dbReference type="EMBL" id="RZU61563.1"/>
    </source>
</evidence>
<dbReference type="GO" id="GO:0006596">
    <property type="term" value="P:polyamine biosynthetic process"/>
    <property type="evidence" value="ECO:0007669"/>
    <property type="project" value="UniProtKB-KW"/>
</dbReference>
<evidence type="ECO:0000313" key="3">
    <source>
        <dbReference type="Proteomes" id="UP000292685"/>
    </source>
</evidence>
<reference evidence="2 3" key="1">
    <citation type="submission" date="2019-02" db="EMBL/GenBank/DDBJ databases">
        <title>Sequencing the genomes of 1000 actinobacteria strains.</title>
        <authorList>
            <person name="Klenk H.-P."/>
        </authorList>
    </citation>
    <scope>NUCLEOTIDE SEQUENCE [LARGE SCALE GENOMIC DNA]</scope>
    <source>
        <strain evidence="2 3">DSM 17364</strain>
    </source>
</reference>
<gene>
    <name evidence="2" type="ORF">EV380_1134</name>
</gene>
<dbReference type="SUPFAM" id="SSF53335">
    <property type="entry name" value="S-adenosyl-L-methionine-dependent methyltransferases"/>
    <property type="match status" value="1"/>
</dbReference>
<dbReference type="Proteomes" id="UP000292685">
    <property type="component" value="Unassembled WGS sequence"/>
</dbReference>
<dbReference type="PANTHER" id="PTHR43317">
    <property type="entry name" value="THERMOSPERMINE SYNTHASE ACAULIS5"/>
    <property type="match status" value="1"/>
</dbReference>